<dbReference type="EMBL" id="QDKM01000006">
    <property type="protein sequence ID" value="PVH28157.1"/>
    <property type="molecule type" value="Genomic_DNA"/>
</dbReference>
<organism evidence="2 3">
    <name type="scientific">Pararhodobacter oceanensis</name>
    <dbReference type="NCBI Taxonomy" id="2172121"/>
    <lineage>
        <taxon>Bacteria</taxon>
        <taxon>Pseudomonadati</taxon>
        <taxon>Pseudomonadota</taxon>
        <taxon>Alphaproteobacteria</taxon>
        <taxon>Rhodobacterales</taxon>
        <taxon>Paracoccaceae</taxon>
        <taxon>Pararhodobacter</taxon>
    </lineage>
</organism>
<feature type="domain" description="UspA" evidence="1">
    <location>
        <begin position="156"/>
        <end position="272"/>
    </location>
</feature>
<dbReference type="InterPro" id="IPR006016">
    <property type="entry name" value="UspA"/>
</dbReference>
<dbReference type="RefSeq" id="WP_116559076.1">
    <property type="nucleotide sequence ID" value="NZ_QDKM01000006.1"/>
</dbReference>
<name>A0A2T8HRV0_9RHOB</name>
<reference evidence="2 3" key="1">
    <citation type="submission" date="2018-04" db="EMBL/GenBank/DDBJ databases">
        <title>Pararhodobacter oceanense sp. nov., isolated from marine intertidal sediment.</title>
        <authorList>
            <person name="Wang X.-L."/>
            <person name="Du Z.-J."/>
        </authorList>
    </citation>
    <scope>NUCLEOTIDE SEQUENCE [LARGE SCALE GENOMIC DNA]</scope>
    <source>
        <strain evidence="2 3">AM505</strain>
    </source>
</reference>
<sequence length="279" mass="29846">MSFESIISFLGSDAEMDATLPAAISLANIYEAHLSACMLGVDMTPAGGFYMGASPILLQETLERAQSDAEVLEAAARRMLDGQALRWAAESAVVQFGGLQALVGLRARFSDLVVQSKPYGENSQPTQEAVIESALFEGQAAVLVLPDSKLQENFGQRVVVAWNQSNEALSAVRRALPLLKAAEHVSVVVVDPPVHSPERSDPGGLLTQMLARHGVRAEVAVLAKTTPRVSDVLMRHVEDVDASVLVMGAYGHSRLREAILGGATRNVLENAQRAIFLAH</sequence>
<evidence type="ECO:0000259" key="1">
    <source>
        <dbReference type="Pfam" id="PF00582"/>
    </source>
</evidence>
<proteinExistence type="predicted"/>
<evidence type="ECO:0000313" key="3">
    <source>
        <dbReference type="Proteomes" id="UP000245911"/>
    </source>
</evidence>
<evidence type="ECO:0000313" key="2">
    <source>
        <dbReference type="EMBL" id="PVH28157.1"/>
    </source>
</evidence>
<dbReference type="Gene3D" id="3.40.50.12370">
    <property type="match status" value="1"/>
</dbReference>
<dbReference type="AlphaFoldDB" id="A0A2T8HRV0"/>
<dbReference type="SUPFAM" id="SSF52402">
    <property type="entry name" value="Adenine nucleotide alpha hydrolases-like"/>
    <property type="match status" value="1"/>
</dbReference>
<accession>A0A2T8HRV0</accession>
<dbReference type="Proteomes" id="UP000245911">
    <property type="component" value="Unassembled WGS sequence"/>
</dbReference>
<dbReference type="OrthoDB" id="9804721at2"/>
<dbReference type="Pfam" id="PF00582">
    <property type="entry name" value="Usp"/>
    <property type="match status" value="1"/>
</dbReference>
<protein>
    <submittedName>
        <fullName evidence="2">Universal stress protein</fullName>
    </submittedName>
</protein>
<dbReference type="CDD" id="cd00293">
    <property type="entry name" value="USP-like"/>
    <property type="match status" value="1"/>
</dbReference>
<gene>
    <name evidence="2" type="ORF">DDE20_13670</name>
</gene>
<comment type="caution">
    <text evidence="2">The sequence shown here is derived from an EMBL/GenBank/DDBJ whole genome shotgun (WGS) entry which is preliminary data.</text>
</comment>
<keyword evidence="3" id="KW-1185">Reference proteome</keyword>